<dbReference type="PROSITE" id="PS51257">
    <property type="entry name" value="PROKAR_LIPOPROTEIN"/>
    <property type="match status" value="1"/>
</dbReference>
<feature type="chain" id="PRO_5038892263" description="PpiC domain-containing protein" evidence="3">
    <location>
        <begin position="25"/>
        <end position="377"/>
    </location>
</feature>
<dbReference type="HOGENOM" id="CLU_034646_5_2_9"/>
<dbReference type="Gene3D" id="3.10.50.40">
    <property type="match status" value="1"/>
</dbReference>
<proteinExistence type="predicted"/>
<dbReference type="PROSITE" id="PS01096">
    <property type="entry name" value="PPIC_PPIASE_1"/>
    <property type="match status" value="1"/>
</dbReference>
<keyword evidence="1" id="KW-0413">Isomerase</keyword>
<name>G9XET4_9FIRM</name>
<sequence>MKKYFKLLSAVIASVMLFTACKSANVGKSVAIVNGEDIPYEEYLKKLEVFKFQLDNMYGENIWKEKAPNTDQTILQHFKGEILNKVIEDKIISQEAKKQGITADESKVKEYFEQSKKSIDENETLKKYYEDNKIDDNFINSMIREDVIKMALQDKYAKENGVTQEEVDKYYEEHKSEYSSEKVKASHIIILTTENGKDMSAEKQEEAKKKIDEIYEKIQAGESFEELAKQYSQDGSKNSGGDLGYFSKGEMVKEFSDVAFNMNIGEISKPFKTQFGYHIVKVTDKKSETEEEKAKAKEYIKSILQEQKFSKYIENLKKDSKIEKHEDAIANAEKDIKPAELNKKEETTEQTGEDNNANKGEQQAQTEENKTQDTQKK</sequence>
<dbReference type="InterPro" id="IPR023058">
    <property type="entry name" value="PPIase_PpiC_CS"/>
</dbReference>
<feature type="domain" description="PpiC" evidence="4">
    <location>
        <begin position="180"/>
        <end position="284"/>
    </location>
</feature>
<dbReference type="PANTHER" id="PTHR47245:SF2">
    <property type="entry name" value="PEPTIDYL-PROLYL CIS-TRANS ISOMERASE HP_0175-RELATED"/>
    <property type="match status" value="1"/>
</dbReference>
<feature type="compositionally biased region" description="Basic and acidic residues" evidence="2">
    <location>
        <begin position="367"/>
        <end position="377"/>
    </location>
</feature>
<dbReference type="GO" id="GO:0003755">
    <property type="term" value="F:peptidyl-prolyl cis-trans isomerase activity"/>
    <property type="evidence" value="ECO:0007669"/>
    <property type="project" value="UniProtKB-KW"/>
</dbReference>
<dbReference type="Proteomes" id="UP000003379">
    <property type="component" value="Unassembled WGS sequence"/>
</dbReference>
<dbReference type="InterPro" id="IPR000297">
    <property type="entry name" value="PPIase_PpiC"/>
</dbReference>
<evidence type="ECO:0000256" key="1">
    <source>
        <dbReference type="PROSITE-ProRule" id="PRU00278"/>
    </source>
</evidence>
<dbReference type="InterPro" id="IPR050245">
    <property type="entry name" value="PrsA_foldase"/>
</dbReference>
<dbReference type="PANTHER" id="PTHR47245">
    <property type="entry name" value="PEPTIDYLPROLYL ISOMERASE"/>
    <property type="match status" value="1"/>
</dbReference>
<dbReference type="EMBL" id="AFZG01000052">
    <property type="protein sequence ID" value="EHL17914.1"/>
    <property type="molecule type" value="Genomic_DNA"/>
</dbReference>
<keyword evidence="1" id="KW-0697">Rotamase</keyword>
<dbReference type="Pfam" id="PF13616">
    <property type="entry name" value="Rotamase_3"/>
    <property type="match status" value="1"/>
</dbReference>
<dbReference type="InterPro" id="IPR046357">
    <property type="entry name" value="PPIase_dom_sf"/>
</dbReference>
<reference evidence="5 6" key="1">
    <citation type="submission" date="2011-08" db="EMBL/GenBank/DDBJ databases">
        <title>The Genome Sequence of Eubacteriaceae bacterium CM5.</title>
        <authorList>
            <consortium name="The Broad Institute Genome Sequencing Platform"/>
            <person name="Earl A."/>
            <person name="Ward D."/>
            <person name="Feldgarden M."/>
            <person name="Gevers D."/>
            <person name="Sizova M."/>
            <person name="Hazen A."/>
            <person name="Epstein S."/>
            <person name="Young S.K."/>
            <person name="Zeng Q."/>
            <person name="Gargeya S."/>
            <person name="Fitzgerald M."/>
            <person name="Haas B."/>
            <person name="Abouelleil A."/>
            <person name="Alvarado L."/>
            <person name="Arachchi H.M."/>
            <person name="Berlin A."/>
            <person name="Brown A."/>
            <person name="Chapman S.B."/>
            <person name="Chen Z."/>
            <person name="Dunbar C."/>
            <person name="Freedman E."/>
            <person name="Gearin G."/>
            <person name="Gellesch M."/>
            <person name="Goldberg J."/>
            <person name="Griggs A."/>
            <person name="Gujja S."/>
            <person name="Heiman D."/>
            <person name="Howarth C."/>
            <person name="Larson L."/>
            <person name="Lui A."/>
            <person name="MacDonald P.J.P."/>
            <person name="Montmayeur A."/>
            <person name="Murphy C."/>
            <person name="Neiman D."/>
            <person name="Pearson M."/>
            <person name="Priest M."/>
            <person name="Roberts A."/>
            <person name="Saif S."/>
            <person name="Shea T."/>
            <person name="Shenoy N."/>
            <person name="Sisk P."/>
            <person name="Stolte C."/>
            <person name="Sykes S."/>
            <person name="Wortman J."/>
            <person name="Nusbaum C."/>
            <person name="Birren B."/>
        </authorList>
    </citation>
    <scope>NUCLEOTIDE SEQUENCE [LARGE SCALE GENOMIC DNA]</scope>
    <source>
        <strain evidence="5 6">CM5</strain>
    </source>
</reference>
<dbReference type="AlphaFoldDB" id="G9XET4"/>
<gene>
    <name evidence="5" type="ORF">HMPREF9628_00512</name>
</gene>
<accession>G9XET4</accession>
<evidence type="ECO:0000313" key="6">
    <source>
        <dbReference type="Proteomes" id="UP000003379"/>
    </source>
</evidence>
<feature type="region of interest" description="Disordered" evidence="2">
    <location>
        <begin position="320"/>
        <end position="377"/>
    </location>
</feature>
<evidence type="ECO:0000256" key="2">
    <source>
        <dbReference type="SAM" id="MobiDB-lite"/>
    </source>
</evidence>
<comment type="caution">
    <text evidence="5">The sequence shown here is derived from an EMBL/GenBank/DDBJ whole genome shotgun (WGS) entry which is preliminary data.</text>
</comment>
<protein>
    <recommendedName>
        <fullName evidence="4">PpiC domain-containing protein</fullName>
    </recommendedName>
</protein>
<dbReference type="PROSITE" id="PS50198">
    <property type="entry name" value="PPIC_PPIASE_2"/>
    <property type="match status" value="1"/>
</dbReference>
<dbReference type="SUPFAM" id="SSF109998">
    <property type="entry name" value="Triger factor/SurA peptide-binding domain-like"/>
    <property type="match status" value="1"/>
</dbReference>
<dbReference type="InterPro" id="IPR027304">
    <property type="entry name" value="Trigger_fact/SurA_dom_sf"/>
</dbReference>
<evidence type="ECO:0000256" key="3">
    <source>
        <dbReference type="SAM" id="SignalP"/>
    </source>
</evidence>
<evidence type="ECO:0000259" key="4">
    <source>
        <dbReference type="PROSITE" id="PS50198"/>
    </source>
</evidence>
<organism evidence="5 6">
    <name type="scientific">Peptoanaerobacter stomatis</name>
    <dbReference type="NCBI Taxonomy" id="796937"/>
    <lineage>
        <taxon>Bacteria</taxon>
        <taxon>Bacillati</taxon>
        <taxon>Bacillota</taxon>
        <taxon>Clostridia</taxon>
        <taxon>Peptostreptococcales</taxon>
        <taxon>Filifactoraceae</taxon>
        <taxon>Peptoanaerobacter</taxon>
    </lineage>
</organism>
<feature type="signal peptide" evidence="3">
    <location>
        <begin position="1"/>
        <end position="24"/>
    </location>
</feature>
<keyword evidence="3" id="KW-0732">Signal</keyword>
<dbReference type="Pfam" id="PF13623">
    <property type="entry name" value="SurA_N_2"/>
    <property type="match status" value="1"/>
</dbReference>
<dbReference type="PATRIC" id="fig|796940.3.peg.1791"/>
<feature type="compositionally biased region" description="Polar residues" evidence="2">
    <location>
        <begin position="349"/>
        <end position="366"/>
    </location>
</feature>
<dbReference type="SUPFAM" id="SSF54534">
    <property type="entry name" value="FKBP-like"/>
    <property type="match status" value="1"/>
</dbReference>
<feature type="compositionally biased region" description="Basic and acidic residues" evidence="2">
    <location>
        <begin position="320"/>
        <end position="347"/>
    </location>
</feature>
<dbReference type="Gene3D" id="1.10.4030.10">
    <property type="entry name" value="Porin chaperone SurA, peptide-binding domain"/>
    <property type="match status" value="1"/>
</dbReference>
<evidence type="ECO:0000313" key="5">
    <source>
        <dbReference type="EMBL" id="EHL17914.1"/>
    </source>
</evidence>